<evidence type="ECO:0000313" key="3">
    <source>
        <dbReference type="EMBL" id="CAB5014489.1"/>
    </source>
</evidence>
<feature type="domain" description="Spermatogenesis-associated protein 20-like TRX" evidence="1">
    <location>
        <begin position="2"/>
        <end position="163"/>
    </location>
</feature>
<dbReference type="Gene3D" id="3.40.30.10">
    <property type="entry name" value="Glutaredoxin"/>
    <property type="match status" value="1"/>
</dbReference>
<dbReference type="InterPro" id="IPR004879">
    <property type="entry name" value="Ssp411-like_TRX"/>
</dbReference>
<dbReference type="CDD" id="cd02955">
    <property type="entry name" value="SSP411"/>
    <property type="match status" value="1"/>
</dbReference>
<dbReference type="Pfam" id="PF03190">
    <property type="entry name" value="Thioredox_DsbH"/>
    <property type="match status" value="1"/>
</dbReference>
<dbReference type="AlphaFoldDB" id="A0A6J7LKY5"/>
<dbReference type="SUPFAM" id="SSF48208">
    <property type="entry name" value="Six-hairpin glycosidases"/>
    <property type="match status" value="1"/>
</dbReference>
<dbReference type="PIRSF" id="PIRSF006402">
    <property type="entry name" value="UCP006402_thioredoxin"/>
    <property type="match status" value="1"/>
</dbReference>
<dbReference type="PANTHER" id="PTHR42899:SF1">
    <property type="entry name" value="SPERMATOGENESIS-ASSOCIATED PROTEIN 20"/>
    <property type="match status" value="1"/>
</dbReference>
<proteinExistence type="predicted"/>
<evidence type="ECO:0000313" key="2">
    <source>
        <dbReference type="EMBL" id="CAB4969031.1"/>
    </source>
</evidence>
<name>A0A6J7LKY5_9ZZZZ</name>
<dbReference type="EMBL" id="CAFBPQ010000003">
    <property type="protein sequence ID" value="CAB5014489.1"/>
    <property type="molecule type" value="Genomic_DNA"/>
</dbReference>
<protein>
    <submittedName>
        <fullName evidence="2">Unannotated protein</fullName>
    </submittedName>
</protein>
<organism evidence="2">
    <name type="scientific">freshwater metagenome</name>
    <dbReference type="NCBI Taxonomy" id="449393"/>
    <lineage>
        <taxon>unclassified sequences</taxon>
        <taxon>metagenomes</taxon>
        <taxon>ecological metagenomes</taxon>
    </lineage>
</organism>
<dbReference type="SUPFAM" id="SSF52833">
    <property type="entry name" value="Thioredoxin-like"/>
    <property type="match status" value="1"/>
</dbReference>
<sequence>MTNRLASATSPYLRQHADNPVEWHPWGEEAFQIAQERDVPILLSVGYSSCHWCHVMAHESFENSAVAEIMNQLFVNIKVDREERPDIDAIYMQAVQALTGRGGWPMTVFLTPAGLPFFGGTYFPPEDRPGTPSFSRLLHAVNDAWQNRRDELFTTAQELTSAIGRVGVTANDDFVGPTFSMLDDALPRVLASFDADLGGFGSAPKFPQAMTLDFCLRSHQRTGSRAALAAATISLDAMAAGGMYDQVGGGFHRYSVDSHWLVPHFEKMLYDQALLVRVYLHAFQLTGQERYRRVVTETINAVLRDFCLADGGFASAEDADSEGIEGKFYVWSLSEIEECCGEDAPEVIKYFGVTDQGNFTDPHTNYSGSILYAVNRTEDRPDAVTRAIPKLLAQRSKRVRPGLDNKVVLAWNAMFLQSLTEAAAVLNQPDWMNVAQSNIEFLKANLCRADGRWLRTWSDRPGTILAFAEDYAALLEAFITLAEYDSPHWLNDARAVANQLIELFSDPDNSGFFTTGVDGETLIVRPKEVQDNASPAENSMAASGFIRLSRLTGENSYLAIAQDWINATSELAAEHPSAFAYLLGAVERIIAPPIEIVVTGDPNEPTTSELINEINSRFLPNAVRLFAFGDRAAQGLPLLVDRPLDNGIPMTYVCENFACRLPTNDLDELAKQLDDLTRSGDK</sequence>
<accession>A0A6J7LKY5</accession>
<dbReference type="InterPro" id="IPR008928">
    <property type="entry name" value="6-hairpin_glycosidase_sf"/>
</dbReference>
<reference evidence="2" key="1">
    <citation type="submission" date="2020-05" db="EMBL/GenBank/DDBJ databases">
        <authorList>
            <person name="Chiriac C."/>
            <person name="Salcher M."/>
            <person name="Ghai R."/>
            <person name="Kavagutti S V."/>
        </authorList>
    </citation>
    <scope>NUCLEOTIDE SEQUENCE</scope>
</reference>
<dbReference type="GO" id="GO:0005975">
    <property type="term" value="P:carbohydrate metabolic process"/>
    <property type="evidence" value="ECO:0007669"/>
    <property type="project" value="InterPro"/>
</dbReference>
<dbReference type="PANTHER" id="PTHR42899">
    <property type="entry name" value="SPERMATOGENESIS-ASSOCIATED PROTEIN 20"/>
    <property type="match status" value="1"/>
</dbReference>
<evidence type="ECO:0000259" key="1">
    <source>
        <dbReference type="Pfam" id="PF03190"/>
    </source>
</evidence>
<dbReference type="EMBL" id="CAFBOF010000002">
    <property type="protein sequence ID" value="CAB4969031.1"/>
    <property type="molecule type" value="Genomic_DNA"/>
</dbReference>
<dbReference type="InterPro" id="IPR024705">
    <property type="entry name" value="Ssp411"/>
</dbReference>
<gene>
    <name evidence="2" type="ORF">UFOPK3897_00194</name>
    <name evidence="3" type="ORF">UFOPK4121_00247</name>
</gene>
<dbReference type="InterPro" id="IPR036249">
    <property type="entry name" value="Thioredoxin-like_sf"/>
</dbReference>